<feature type="region of interest" description="Disordered" evidence="5">
    <location>
        <begin position="51"/>
        <end position="160"/>
    </location>
</feature>
<evidence type="ECO:0000313" key="7">
    <source>
        <dbReference type="EMBL" id="SIQ83915.1"/>
    </source>
</evidence>
<name>A0A1N6W1P9_9SPIO</name>
<protein>
    <submittedName>
        <fullName evidence="7">TonB family C-terminal domain-containing protein</fullName>
    </submittedName>
</protein>
<dbReference type="RefSeq" id="WP_143559233.1">
    <property type="nucleotide sequence ID" value="NZ_FTMS01000016.1"/>
</dbReference>
<dbReference type="GO" id="GO:0016020">
    <property type="term" value="C:membrane"/>
    <property type="evidence" value="ECO:0007669"/>
    <property type="project" value="UniProtKB-SubCell"/>
</dbReference>
<keyword evidence="3" id="KW-1133">Transmembrane helix</keyword>
<organism evidence="7 8">
    <name type="scientific">Alkalispirochaeta americana</name>
    <dbReference type="NCBI Taxonomy" id="159291"/>
    <lineage>
        <taxon>Bacteria</taxon>
        <taxon>Pseudomonadati</taxon>
        <taxon>Spirochaetota</taxon>
        <taxon>Spirochaetia</taxon>
        <taxon>Spirochaetales</taxon>
        <taxon>Spirochaetaceae</taxon>
        <taxon>Alkalispirochaeta</taxon>
    </lineage>
</organism>
<dbReference type="OrthoDB" id="9969699at2"/>
<sequence length="353" mass="38498">MGPIRLPSSDRARFALALALALVLHGVLFFLFPSLDARDMEVLEPPLYVTFDPLPEVPPQEPSPDPEEEPPPPPPEDLSPESPLQEEEAPEKKDSPPAPPPSPSPPVPADDPPAPPSAPEPAQPDPVPPPPPPPPPPRERSFDPNALREAPAREDAPRVEQEIAELYQWQQEFQETLAAHDQEQQERLSATESLPEQERSALRRSFSEELSRMLAELRQTGEQVVTSADLETPDAVSDQPRDRADSSGISIPAQDRSRDTGSGGRRLRVGGGSPDLQGLALPAGFPPEYPVRVIFSVNARGEVISARLAPPTPSDALNQRIRRAVQEWRFEPSEGSPPVEGSVTIIVETKARQ</sequence>
<feature type="domain" description="TonB C-terminal" evidence="6">
    <location>
        <begin position="263"/>
        <end position="353"/>
    </location>
</feature>
<feature type="compositionally biased region" description="Gly residues" evidence="5">
    <location>
        <begin position="261"/>
        <end position="273"/>
    </location>
</feature>
<evidence type="ECO:0000313" key="8">
    <source>
        <dbReference type="Proteomes" id="UP000186400"/>
    </source>
</evidence>
<dbReference type="Gene3D" id="3.30.2420.10">
    <property type="entry name" value="TonB"/>
    <property type="match status" value="1"/>
</dbReference>
<evidence type="ECO:0000256" key="5">
    <source>
        <dbReference type="SAM" id="MobiDB-lite"/>
    </source>
</evidence>
<dbReference type="Proteomes" id="UP000186400">
    <property type="component" value="Unassembled WGS sequence"/>
</dbReference>
<feature type="compositionally biased region" description="Basic and acidic residues" evidence="5">
    <location>
        <begin position="196"/>
        <end position="211"/>
    </location>
</feature>
<keyword evidence="8" id="KW-1185">Reference proteome</keyword>
<evidence type="ECO:0000256" key="4">
    <source>
        <dbReference type="ARBA" id="ARBA00023136"/>
    </source>
</evidence>
<gene>
    <name evidence="7" type="ORF">SAMN05920897_11651</name>
</gene>
<evidence type="ECO:0000259" key="6">
    <source>
        <dbReference type="PROSITE" id="PS52015"/>
    </source>
</evidence>
<feature type="compositionally biased region" description="Pro residues" evidence="5">
    <location>
        <begin position="96"/>
        <end position="136"/>
    </location>
</feature>
<feature type="compositionally biased region" description="Basic and acidic residues" evidence="5">
    <location>
        <begin position="150"/>
        <end position="160"/>
    </location>
</feature>
<keyword evidence="2" id="KW-0812">Transmembrane</keyword>
<reference evidence="7 8" key="1">
    <citation type="submission" date="2017-01" db="EMBL/GenBank/DDBJ databases">
        <authorList>
            <person name="Mah S.A."/>
            <person name="Swanson W.J."/>
            <person name="Moy G.W."/>
            <person name="Vacquier V.D."/>
        </authorList>
    </citation>
    <scope>NUCLEOTIDE SEQUENCE [LARGE SCALE GENOMIC DNA]</scope>
    <source>
        <strain evidence="7 8">ASpG1</strain>
    </source>
</reference>
<dbReference type="NCBIfam" id="TIGR01352">
    <property type="entry name" value="tonB_Cterm"/>
    <property type="match status" value="1"/>
</dbReference>
<keyword evidence="4" id="KW-0472">Membrane</keyword>
<evidence type="ECO:0000256" key="2">
    <source>
        <dbReference type="ARBA" id="ARBA00022692"/>
    </source>
</evidence>
<evidence type="ECO:0000256" key="1">
    <source>
        <dbReference type="ARBA" id="ARBA00004167"/>
    </source>
</evidence>
<comment type="subcellular location">
    <subcellularLocation>
        <location evidence="1">Membrane</location>
        <topology evidence="1">Single-pass membrane protein</topology>
    </subcellularLocation>
</comment>
<dbReference type="PRINTS" id="PR01217">
    <property type="entry name" value="PRICHEXTENSN"/>
</dbReference>
<dbReference type="PROSITE" id="PS52015">
    <property type="entry name" value="TONB_CTD"/>
    <property type="match status" value="1"/>
</dbReference>
<dbReference type="EMBL" id="FTMS01000016">
    <property type="protein sequence ID" value="SIQ83915.1"/>
    <property type="molecule type" value="Genomic_DNA"/>
</dbReference>
<dbReference type="STRING" id="159291.SAMN05920897_11651"/>
<dbReference type="InterPro" id="IPR006260">
    <property type="entry name" value="TonB/TolA_C"/>
</dbReference>
<accession>A0A1N6W1P9</accession>
<proteinExistence type="predicted"/>
<dbReference type="SUPFAM" id="SSF74653">
    <property type="entry name" value="TolA/TonB C-terminal domain"/>
    <property type="match status" value="1"/>
</dbReference>
<dbReference type="GO" id="GO:0055085">
    <property type="term" value="P:transmembrane transport"/>
    <property type="evidence" value="ECO:0007669"/>
    <property type="project" value="InterPro"/>
</dbReference>
<dbReference type="InterPro" id="IPR037682">
    <property type="entry name" value="TonB_C"/>
</dbReference>
<feature type="region of interest" description="Disordered" evidence="5">
    <location>
        <begin position="174"/>
        <end position="279"/>
    </location>
</feature>
<dbReference type="AlphaFoldDB" id="A0A1N6W1P9"/>
<evidence type="ECO:0000256" key="3">
    <source>
        <dbReference type="ARBA" id="ARBA00022989"/>
    </source>
</evidence>